<gene>
    <name evidence="2" type="ORF">PAHAL_1G009700</name>
</gene>
<evidence type="ECO:0000256" key="1">
    <source>
        <dbReference type="SAM" id="MobiDB-lite"/>
    </source>
</evidence>
<feature type="compositionally biased region" description="Low complexity" evidence="1">
    <location>
        <begin position="197"/>
        <end position="209"/>
    </location>
</feature>
<sequence length="252" mass="26849">MPTMTVPSAAMRRLRREGLEISRRRAALAPTGGVVAKKPSRRREESPPPYYVLALPAPPPRSNPAPKTTRPPPAPRRAGGGDGARLERAPPPLPAAVARSRSRHAAAPADRAEIVKSKCIGKGAQVRVRTRVATARTGQPIVLWLRAVVDGSAADEDGYLHVTYDYVDGKLPRTARVAPSDIRMHDVPHADARGAAAVSTGSSSAVITSDPTVLPPQQNKKTAPRPTVAGKKLPLLKKLEKEMKSRSKAIVG</sequence>
<dbReference type="Proteomes" id="UP000243499">
    <property type="component" value="Chromosome 1"/>
</dbReference>
<feature type="compositionally biased region" description="Pro residues" evidence="1">
    <location>
        <begin position="56"/>
        <end position="75"/>
    </location>
</feature>
<dbReference type="AlphaFoldDB" id="A0A2S3GKI2"/>
<feature type="region of interest" description="Disordered" evidence="1">
    <location>
        <begin position="197"/>
        <end position="231"/>
    </location>
</feature>
<feature type="compositionally biased region" description="Low complexity" evidence="1">
    <location>
        <begin position="95"/>
        <end position="109"/>
    </location>
</feature>
<dbReference type="InterPro" id="IPR021470">
    <property type="entry name" value="DUF3123"/>
</dbReference>
<dbReference type="Pfam" id="PF11321">
    <property type="entry name" value="DUF3123"/>
    <property type="match status" value="1"/>
</dbReference>
<protein>
    <submittedName>
        <fullName evidence="2">Uncharacterized protein</fullName>
    </submittedName>
</protein>
<feature type="region of interest" description="Disordered" evidence="1">
    <location>
        <begin position="1"/>
        <end position="111"/>
    </location>
</feature>
<name>A0A2S3GKI2_9POAL</name>
<organism evidence="2">
    <name type="scientific">Panicum hallii</name>
    <dbReference type="NCBI Taxonomy" id="206008"/>
    <lineage>
        <taxon>Eukaryota</taxon>
        <taxon>Viridiplantae</taxon>
        <taxon>Streptophyta</taxon>
        <taxon>Embryophyta</taxon>
        <taxon>Tracheophyta</taxon>
        <taxon>Spermatophyta</taxon>
        <taxon>Magnoliopsida</taxon>
        <taxon>Liliopsida</taxon>
        <taxon>Poales</taxon>
        <taxon>Poaceae</taxon>
        <taxon>PACMAD clade</taxon>
        <taxon>Panicoideae</taxon>
        <taxon>Panicodae</taxon>
        <taxon>Paniceae</taxon>
        <taxon>Panicinae</taxon>
        <taxon>Panicum</taxon>
        <taxon>Panicum sect. Panicum</taxon>
    </lineage>
</organism>
<reference evidence="2" key="1">
    <citation type="submission" date="2018-04" db="EMBL/GenBank/DDBJ databases">
        <title>WGS assembly of Panicum hallii.</title>
        <authorList>
            <person name="Lovell J."/>
            <person name="Jenkins J."/>
            <person name="Lowry D."/>
            <person name="Mamidi S."/>
            <person name="Sreedasyam A."/>
            <person name="Weng X."/>
            <person name="Barry K."/>
            <person name="Bonette J."/>
            <person name="Campitelli B."/>
            <person name="Daum C."/>
            <person name="Gordon S."/>
            <person name="Gould B."/>
            <person name="Lipzen A."/>
            <person name="Macqueen A."/>
            <person name="Palacio-Mejia J."/>
            <person name="Plott C."/>
            <person name="Shakirov E."/>
            <person name="Shu S."/>
            <person name="Yoshinaga Y."/>
            <person name="Zane M."/>
            <person name="Rokhsar D."/>
            <person name="Grimwood J."/>
            <person name="Schmutz J."/>
            <person name="Juenger T."/>
        </authorList>
    </citation>
    <scope>NUCLEOTIDE SEQUENCE [LARGE SCALE GENOMIC DNA]</scope>
    <source>
        <strain evidence="2">FIL2</strain>
    </source>
</reference>
<dbReference type="EMBL" id="CM008046">
    <property type="protein sequence ID" value="PAN03606.1"/>
    <property type="molecule type" value="Genomic_DNA"/>
</dbReference>
<accession>A0A2S3GKI2</accession>
<evidence type="ECO:0000313" key="2">
    <source>
        <dbReference type="EMBL" id="PAN03606.1"/>
    </source>
</evidence>
<proteinExistence type="predicted"/>
<dbReference type="Gramene" id="PAN03606">
    <property type="protein sequence ID" value="PAN03606"/>
    <property type="gene ID" value="PAHAL_1G009700"/>
</dbReference>